<dbReference type="NCBIfam" id="NF037968">
    <property type="entry name" value="SemiSWEET_2"/>
    <property type="match status" value="1"/>
</dbReference>
<sequence>MYTELLGYIAAICTTAAFVPQVLKTYKTKSAKSLSLGMFLLFTAGIILWLIYGFIINEYPIIAANVVTLILAGLLIYFKLTYKN</sequence>
<evidence type="ECO:0000256" key="5">
    <source>
        <dbReference type="SAM" id="Phobius"/>
    </source>
</evidence>
<comment type="caution">
    <text evidence="6">The sequence shown here is derived from an EMBL/GenBank/DDBJ whole genome shotgun (WGS) entry which is preliminary data.</text>
</comment>
<evidence type="ECO:0000256" key="4">
    <source>
        <dbReference type="ARBA" id="ARBA00023136"/>
    </source>
</evidence>
<evidence type="ECO:0000256" key="3">
    <source>
        <dbReference type="ARBA" id="ARBA00022989"/>
    </source>
</evidence>
<gene>
    <name evidence="6" type="ORF">QQ020_29985</name>
</gene>
<dbReference type="InterPro" id="IPR047662">
    <property type="entry name" value="SemiSWEET"/>
</dbReference>
<protein>
    <submittedName>
        <fullName evidence="6">SemiSWEET transporter</fullName>
    </submittedName>
</protein>
<keyword evidence="3 5" id="KW-1133">Transmembrane helix</keyword>
<dbReference type="Gene3D" id="1.20.1280.290">
    <property type="match status" value="1"/>
</dbReference>
<dbReference type="RefSeq" id="WP_346761674.1">
    <property type="nucleotide sequence ID" value="NZ_JAUJEB010000008.1"/>
</dbReference>
<dbReference type="EMBL" id="JAUJEB010000008">
    <property type="protein sequence ID" value="MDN5216336.1"/>
    <property type="molecule type" value="Genomic_DNA"/>
</dbReference>
<feature type="transmembrane region" description="Helical" evidence="5">
    <location>
        <begin position="6"/>
        <end position="23"/>
    </location>
</feature>
<keyword evidence="2 5" id="KW-0812">Transmembrane</keyword>
<organism evidence="6 7">
    <name type="scientific">Agaribacillus aureus</name>
    <dbReference type="NCBI Taxonomy" id="3051825"/>
    <lineage>
        <taxon>Bacteria</taxon>
        <taxon>Pseudomonadati</taxon>
        <taxon>Bacteroidota</taxon>
        <taxon>Cytophagia</taxon>
        <taxon>Cytophagales</taxon>
        <taxon>Splendidivirgaceae</taxon>
        <taxon>Agaribacillus</taxon>
    </lineage>
</organism>
<feature type="transmembrane region" description="Helical" evidence="5">
    <location>
        <begin position="35"/>
        <end position="55"/>
    </location>
</feature>
<name>A0ABT8LIW9_9BACT</name>
<dbReference type="Proteomes" id="UP001172083">
    <property type="component" value="Unassembled WGS sequence"/>
</dbReference>
<reference evidence="6" key="1">
    <citation type="submission" date="2023-06" db="EMBL/GenBank/DDBJ databases">
        <title>Genomic of Agaribacillus aureum.</title>
        <authorList>
            <person name="Wang G."/>
        </authorList>
    </citation>
    <scope>NUCLEOTIDE SEQUENCE</scope>
    <source>
        <strain evidence="6">BMA12</strain>
    </source>
</reference>
<feature type="transmembrane region" description="Helical" evidence="5">
    <location>
        <begin position="61"/>
        <end position="80"/>
    </location>
</feature>
<evidence type="ECO:0000256" key="2">
    <source>
        <dbReference type="ARBA" id="ARBA00022692"/>
    </source>
</evidence>
<comment type="subcellular location">
    <subcellularLocation>
        <location evidence="1">Membrane</location>
        <topology evidence="1">Multi-pass membrane protein</topology>
    </subcellularLocation>
</comment>
<accession>A0ABT8LIW9</accession>
<dbReference type="InterPro" id="IPR006603">
    <property type="entry name" value="PQ-loop_rpt"/>
</dbReference>
<evidence type="ECO:0000313" key="7">
    <source>
        <dbReference type="Proteomes" id="UP001172083"/>
    </source>
</evidence>
<evidence type="ECO:0000313" key="6">
    <source>
        <dbReference type="EMBL" id="MDN5216336.1"/>
    </source>
</evidence>
<keyword evidence="7" id="KW-1185">Reference proteome</keyword>
<dbReference type="SMART" id="SM00679">
    <property type="entry name" value="CTNS"/>
    <property type="match status" value="1"/>
</dbReference>
<keyword evidence="4 5" id="KW-0472">Membrane</keyword>
<evidence type="ECO:0000256" key="1">
    <source>
        <dbReference type="ARBA" id="ARBA00004141"/>
    </source>
</evidence>
<proteinExistence type="predicted"/>
<dbReference type="Pfam" id="PF04193">
    <property type="entry name" value="PQ-loop"/>
    <property type="match status" value="1"/>
</dbReference>